<keyword evidence="1" id="KW-0812">Transmembrane</keyword>
<keyword evidence="3" id="KW-1185">Reference proteome</keyword>
<organism evidence="2 3">
    <name type="scientific">Colwellia asteriadis</name>
    <dbReference type="NCBI Taxonomy" id="517723"/>
    <lineage>
        <taxon>Bacteria</taxon>
        <taxon>Pseudomonadati</taxon>
        <taxon>Pseudomonadota</taxon>
        <taxon>Gammaproteobacteria</taxon>
        <taxon>Alteromonadales</taxon>
        <taxon>Colwelliaceae</taxon>
        <taxon>Colwellia</taxon>
    </lineage>
</organism>
<sequence>MKNKISNTHQLVALLTLIIALTIINWGIYQKETLLAQGQVVYLELAPVDPRSLMQGDYMALRFAMADNINATLTSNLLLNDDNKYSASLNGFANVTINENKVASFVSITINDKVMLDTLVTNSTLTNTAIPLTATVATQASKTAATIPLQFRVRRGRVNFATNAYFFEEGTGEQLTTAIYGEFRVDDNGELLLVALRDKKFRKLGS</sequence>
<dbReference type="EMBL" id="BAAAFA010000002">
    <property type="protein sequence ID" value="GAA0813700.1"/>
    <property type="molecule type" value="Genomic_DNA"/>
</dbReference>
<feature type="transmembrane region" description="Helical" evidence="1">
    <location>
        <begin position="12"/>
        <end position="29"/>
    </location>
</feature>
<dbReference type="Pfam" id="PF14345">
    <property type="entry name" value="GDYXXLXY"/>
    <property type="match status" value="1"/>
</dbReference>
<evidence type="ECO:0000256" key="1">
    <source>
        <dbReference type="SAM" id="Phobius"/>
    </source>
</evidence>
<dbReference type="InterPro" id="IPR025833">
    <property type="entry name" value="GDYXXLXY"/>
</dbReference>
<evidence type="ECO:0000313" key="3">
    <source>
        <dbReference type="Proteomes" id="UP001500021"/>
    </source>
</evidence>
<keyword evidence="1" id="KW-1133">Transmembrane helix</keyword>
<comment type="caution">
    <text evidence="2">The sequence shown here is derived from an EMBL/GenBank/DDBJ whole genome shotgun (WGS) entry which is preliminary data.</text>
</comment>
<name>A0ABN1L4J8_9GAMM</name>
<evidence type="ECO:0000313" key="2">
    <source>
        <dbReference type="EMBL" id="GAA0813700.1"/>
    </source>
</evidence>
<dbReference type="RefSeq" id="WP_343815583.1">
    <property type="nucleotide sequence ID" value="NZ_BAAAFA010000002.1"/>
</dbReference>
<proteinExistence type="predicted"/>
<gene>
    <name evidence="2" type="ORF">GCM10009111_09500</name>
</gene>
<accession>A0ABN1L4J8</accession>
<protein>
    <submittedName>
        <fullName evidence="2">GDYXXLXY domain-containing protein</fullName>
    </submittedName>
</protein>
<dbReference type="Proteomes" id="UP001500021">
    <property type="component" value="Unassembled WGS sequence"/>
</dbReference>
<reference evidence="2 3" key="1">
    <citation type="journal article" date="2019" name="Int. J. Syst. Evol. Microbiol.">
        <title>The Global Catalogue of Microorganisms (GCM) 10K type strain sequencing project: providing services to taxonomists for standard genome sequencing and annotation.</title>
        <authorList>
            <consortium name="The Broad Institute Genomics Platform"/>
            <consortium name="The Broad Institute Genome Sequencing Center for Infectious Disease"/>
            <person name="Wu L."/>
            <person name="Ma J."/>
        </authorList>
    </citation>
    <scope>NUCLEOTIDE SEQUENCE [LARGE SCALE GENOMIC DNA]</scope>
    <source>
        <strain evidence="2 3">JCM 15608</strain>
    </source>
</reference>
<keyword evidence="1" id="KW-0472">Membrane</keyword>